<dbReference type="EMBL" id="BK015491">
    <property type="protein sequence ID" value="DAE09673.1"/>
    <property type="molecule type" value="Genomic_DNA"/>
</dbReference>
<evidence type="ECO:0000313" key="1">
    <source>
        <dbReference type="EMBL" id="DAE09673.1"/>
    </source>
</evidence>
<organism evidence="1">
    <name type="scientific">Myoviridae sp. ctjhW4</name>
    <dbReference type="NCBI Taxonomy" id="2825162"/>
    <lineage>
        <taxon>Viruses</taxon>
        <taxon>Duplodnaviria</taxon>
        <taxon>Heunggongvirae</taxon>
        <taxon>Uroviricota</taxon>
        <taxon>Caudoviricetes</taxon>
    </lineage>
</organism>
<reference evidence="1" key="1">
    <citation type="journal article" date="2021" name="Proc. Natl. Acad. Sci. U.S.A.">
        <title>A Catalog of Tens of Thousands of Viruses from Human Metagenomes Reveals Hidden Associations with Chronic Diseases.</title>
        <authorList>
            <person name="Tisza M.J."/>
            <person name="Buck C.B."/>
        </authorList>
    </citation>
    <scope>NUCLEOTIDE SEQUENCE</scope>
    <source>
        <strain evidence="1">CtjhW4</strain>
    </source>
</reference>
<protein>
    <submittedName>
        <fullName evidence="1">Uncharacterized protein</fullName>
    </submittedName>
</protein>
<proteinExistence type="predicted"/>
<accession>A0A8S5PT63</accession>
<name>A0A8S5PT63_9CAUD</name>
<sequence>MCKRSSSSKRRVCFIYWRICKYRRTSSRI</sequence>